<dbReference type="EMBL" id="BARS01020049">
    <property type="protein sequence ID" value="GAG02786.1"/>
    <property type="molecule type" value="Genomic_DNA"/>
</dbReference>
<dbReference type="AlphaFoldDB" id="X0VQE1"/>
<dbReference type="NCBIfam" id="TIGR00254">
    <property type="entry name" value="GGDEF"/>
    <property type="match status" value="1"/>
</dbReference>
<dbReference type="InterPro" id="IPR043128">
    <property type="entry name" value="Rev_trsase/Diguanyl_cyclase"/>
</dbReference>
<reference evidence="2" key="1">
    <citation type="journal article" date="2014" name="Front. Microbiol.">
        <title>High frequency of phylogenetically diverse reductive dehalogenase-homologous genes in deep subseafloor sedimentary metagenomes.</title>
        <authorList>
            <person name="Kawai M."/>
            <person name="Futagami T."/>
            <person name="Toyoda A."/>
            <person name="Takaki Y."/>
            <person name="Nishi S."/>
            <person name="Hori S."/>
            <person name="Arai W."/>
            <person name="Tsubouchi T."/>
            <person name="Morono Y."/>
            <person name="Uchiyama I."/>
            <person name="Ito T."/>
            <person name="Fujiyama A."/>
            <person name="Inagaki F."/>
            <person name="Takami H."/>
        </authorList>
    </citation>
    <scope>NUCLEOTIDE SEQUENCE</scope>
    <source>
        <strain evidence="2">Expedition CK06-06</strain>
    </source>
</reference>
<comment type="caution">
    <text evidence="2">The sequence shown here is derived from an EMBL/GenBank/DDBJ whole genome shotgun (WGS) entry which is preliminary data.</text>
</comment>
<protein>
    <recommendedName>
        <fullName evidence="1">GGDEF domain-containing protein</fullName>
    </recommendedName>
</protein>
<dbReference type="Gene3D" id="3.30.70.270">
    <property type="match status" value="1"/>
</dbReference>
<dbReference type="Pfam" id="PF00990">
    <property type="entry name" value="GGDEF"/>
    <property type="match status" value="1"/>
</dbReference>
<accession>X0VQE1</accession>
<gene>
    <name evidence="2" type="ORF">S01H1_32392</name>
</gene>
<organism evidence="2">
    <name type="scientific">marine sediment metagenome</name>
    <dbReference type="NCBI Taxonomy" id="412755"/>
    <lineage>
        <taxon>unclassified sequences</taxon>
        <taxon>metagenomes</taxon>
        <taxon>ecological metagenomes</taxon>
    </lineage>
</organism>
<evidence type="ECO:0000313" key="2">
    <source>
        <dbReference type="EMBL" id="GAG02786.1"/>
    </source>
</evidence>
<feature type="domain" description="GGDEF" evidence="1">
    <location>
        <begin position="132"/>
        <end position="207"/>
    </location>
</feature>
<name>X0VQE1_9ZZZZ</name>
<dbReference type="SUPFAM" id="SSF55073">
    <property type="entry name" value="Nucleotide cyclase"/>
    <property type="match status" value="1"/>
</dbReference>
<proteinExistence type="predicted"/>
<dbReference type="InterPro" id="IPR029787">
    <property type="entry name" value="Nucleotide_cyclase"/>
</dbReference>
<dbReference type="InterPro" id="IPR000160">
    <property type="entry name" value="GGDEF_dom"/>
</dbReference>
<dbReference type="PROSITE" id="PS50887">
    <property type="entry name" value="GGDEF"/>
    <property type="match status" value="1"/>
</dbReference>
<evidence type="ECO:0000259" key="1">
    <source>
        <dbReference type="PROSITE" id="PS50887"/>
    </source>
</evidence>
<sequence length="207" mass="24964">MKEKFQQYIIALESMENLFANFDLELIIEVLRDFKVIKKVSKDSNIEKILKTVNKHKEKGTFNNLDDYITKLDEVKKFFEHINEWEDTIKELYEAWSRDHLTGAYNERRYDFDIKKRERQENDDSIPLDEKKDITLMYIDIDNFKVYNDAHCHDDANFILKYIAEVSENSIKHADGTYRWQNQQNIKFKDSVYRFWGDEFGVTFIDA</sequence>
<feature type="non-terminal residue" evidence="2">
    <location>
        <position position="207"/>
    </location>
</feature>